<organism evidence="2 3">
    <name type="scientific">Mesorhabditis spiculigera</name>
    <dbReference type="NCBI Taxonomy" id="96644"/>
    <lineage>
        <taxon>Eukaryota</taxon>
        <taxon>Metazoa</taxon>
        <taxon>Ecdysozoa</taxon>
        <taxon>Nematoda</taxon>
        <taxon>Chromadorea</taxon>
        <taxon>Rhabditida</taxon>
        <taxon>Rhabditina</taxon>
        <taxon>Rhabditomorpha</taxon>
        <taxon>Rhabditoidea</taxon>
        <taxon>Rhabditidae</taxon>
        <taxon>Mesorhabditinae</taxon>
        <taxon>Mesorhabditis</taxon>
    </lineage>
</organism>
<feature type="region of interest" description="Disordered" evidence="1">
    <location>
        <begin position="245"/>
        <end position="290"/>
    </location>
</feature>
<dbReference type="SUPFAM" id="SSF46458">
    <property type="entry name" value="Globin-like"/>
    <property type="match status" value="1"/>
</dbReference>
<dbReference type="Gene3D" id="1.10.490.10">
    <property type="entry name" value="Globins"/>
    <property type="match status" value="1"/>
</dbReference>
<sequence>MMRIKEAILRKKIIQQLNEEWKEYEDEIAEPTTVESPPPVAPDEKQTAAKRPSPVPKQHPLQAFVDELQTKLTVLQKRALKVTWKRLSEAPKTSGRGTIQIMEKMFDKMVELEPQVPSLFYKSAFISCCHDRKHGKIIGNTISTSRDHAHILVEYIDTMLQLMFEGKSDKTMPSPEDIGAYHIRLYPLGFRRHMWQVLGESMAEVMFVQECVRAYPHAASAWSLLAVAFTDKMFGACKPPKDFVLETGTKSGQESPSSDSGCPYSNKSSTRDEHSSSEGTSGVDSCPPYADLHNPSQPRLFARIRPPGLLHPLNLSRDLLTEPPIDYTPSHERPISPPIDYPMDTPEKIVGKKIESDGLGTSYSVYCSEPHLEIDEDTVSKRWPTGQPPPRVQMGNLRYSMVNLYKPESADEPRDMNNLYPYHPSLHSRLTNTHKYSLDERPSDTLRRRHYVRNMERQHRNFRSISPQMRTGALETFL</sequence>
<evidence type="ECO:0000256" key="1">
    <source>
        <dbReference type="SAM" id="MobiDB-lite"/>
    </source>
</evidence>
<keyword evidence="3" id="KW-1185">Reference proteome</keyword>
<evidence type="ECO:0000313" key="2">
    <source>
        <dbReference type="EMBL" id="CAJ0582138.1"/>
    </source>
</evidence>
<dbReference type="Proteomes" id="UP001177023">
    <property type="component" value="Unassembled WGS sequence"/>
</dbReference>
<dbReference type="EMBL" id="CATQJA010002664">
    <property type="protein sequence ID" value="CAJ0582138.1"/>
    <property type="molecule type" value="Genomic_DNA"/>
</dbReference>
<accession>A0AA36G8P3</accession>
<proteinExistence type="predicted"/>
<evidence type="ECO:0008006" key="4">
    <source>
        <dbReference type="Google" id="ProtNLM"/>
    </source>
</evidence>
<feature type="non-terminal residue" evidence="2">
    <location>
        <position position="478"/>
    </location>
</feature>
<protein>
    <recommendedName>
        <fullName evidence="4">Globin family profile domain-containing protein</fullName>
    </recommendedName>
</protein>
<feature type="compositionally biased region" description="Polar residues" evidence="1">
    <location>
        <begin position="248"/>
        <end position="268"/>
    </location>
</feature>
<name>A0AA36G8P3_9BILA</name>
<dbReference type="AlphaFoldDB" id="A0AA36G8P3"/>
<dbReference type="InterPro" id="IPR009050">
    <property type="entry name" value="Globin-like_sf"/>
</dbReference>
<evidence type="ECO:0000313" key="3">
    <source>
        <dbReference type="Proteomes" id="UP001177023"/>
    </source>
</evidence>
<dbReference type="GO" id="GO:0019825">
    <property type="term" value="F:oxygen binding"/>
    <property type="evidence" value="ECO:0007669"/>
    <property type="project" value="InterPro"/>
</dbReference>
<reference evidence="2" key="1">
    <citation type="submission" date="2023-06" db="EMBL/GenBank/DDBJ databases">
        <authorList>
            <person name="Delattre M."/>
        </authorList>
    </citation>
    <scope>NUCLEOTIDE SEQUENCE</scope>
    <source>
        <strain evidence="2">AF72</strain>
    </source>
</reference>
<gene>
    <name evidence="2" type="ORF">MSPICULIGERA_LOCUS20280</name>
</gene>
<comment type="caution">
    <text evidence="2">The sequence shown here is derived from an EMBL/GenBank/DDBJ whole genome shotgun (WGS) entry which is preliminary data.</text>
</comment>
<dbReference type="InterPro" id="IPR012292">
    <property type="entry name" value="Globin/Proto"/>
</dbReference>
<feature type="region of interest" description="Disordered" evidence="1">
    <location>
        <begin position="27"/>
        <end position="57"/>
    </location>
</feature>
<dbReference type="GO" id="GO:0020037">
    <property type="term" value="F:heme binding"/>
    <property type="evidence" value="ECO:0007669"/>
    <property type="project" value="InterPro"/>
</dbReference>